<dbReference type="Proteomes" id="UP000016646">
    <property type="component" value="Unassembled WGS sequence"/>
</dbReference>
<comment type="caution">
    <text evidence="1">The sequence shown here is derived from an EMBL/GenBank/DDBJ whole genome shotgun (WGS) entry which is preliminary data.</text>
</comment>
<reference evidence="1 2" key="1">
    <citation type="submission" date="2013-08" db="EMBL/GenBank/DDBJ databases">
        <authorList>
            <person name="Durkin A.S."/>
            <person name="Haft D.R."/>
            <person name="McCorrison J."/>
            <person name="Torralba M."/>
            <person name="Gillis M."/>
            <person name="Haft D.H."/>
            <person name="Methe B."/>
            <person name="Sutton G."/>
            <person name="Nelson K.E."/>
        </authorList>
    </citation>
    <scope>NUCLEOTIDE SEQUENCE [LARGE SCALE GENOMIC DNA]</scope>
    <source>
        <strain evidence="1 2">ATCC 35536</strain>
    </source>
</reference>
<organism evidence="1 2">
    <name type="scientific">Treponema socranskii subsp. socranskii VPI DR56BR1116 = ATCC 35536</name>
    <dbReference type="NCBI Taxonomy" id="1125725"/>
    <lineage>
        <taxon>Bacteria</taxon>
        <taxon>Pseudomonadati</taxon>
        <taxon>Spirochaetota</taxon>
        <taxon>Spirochaetia</taxon>
        <taxon>Spirochaetales</taxon>
        <taxon>Treponemataceae</taxon>
        <taxon>Treponema</taxon>
    </lineage>
</organism>
<evidence type="ECO:0008006" key="3">
    <source>
        <dbReference type="Google" id="ProtNLM"/>
    </source>
</evidence>
<accession>A0ABN0P7G3</accession>
<proteinExistence type="predicted"/>
<keyword evidence="2" id="KW-1185">Reference proteome</keyword>
<evidence type="ECO:0000313" key="2">
    <source>
        <dbReference type="Proteomes" id="UP000016646"/>
    </source>
</evidence>
<evidence type="ECO:0000313" key="1">
    <source>
        <dbReference type="EMBL" id="ERK04845.1"/>
    </source>
</evidence>
<protein>
    <recommendedName>
        <fullName evidence="3">Lipoprotein</fullName>
    </recommendedName>
</protein>
<name>A0ABN0P7G3_TRESO</name>
<dbReference type="EMBL" id="AVQI01000011">
    <property type="protein sequence ID" value="ERK04845.1"/>
    <property type="molecule type" value="Genomic_DNA"/>
</dbReference>
<sequence>MLLTYLKMRHCRKCRFSKMPHWCALLATRSFAPTFQASAHVHPRVFF</sequence>
<gene>
    <name evidence="1" type="ORF">HMPREF0860_0942</name>
</gene>